<dbReference type="GO" id="GO:0004930">
    <property type="term" value="F:G protein-coupled receptor activity"/>
    <property type="evidence" value="ECO:0007669"/>
    <property type="project" value="UniProtKB-KW"/>
</dbReference>
<dbReference type="AlphaFoldDB" id="A0A8J1T6G5"/>
<keyword evidence="13" id="KW-0807">Transducer</keyword>
<dbReference type="FunFam" id="1.20.1070.10:FF:000219">
    <property type="entry name" value="Opsin 5-like 2"/>
    <property type="match status" value="1"/>
</dbReference>
<dbReference type="OrthoDB" id="2101615at2759"/>
<dbReference type="GO" id="GO:0016020">
    <property type="term" value="C:membrane"/>
    <property type="evidence" value="ECO:0007669"/>
    <property type="project" value="UniProtKB-SubCell"/>
</dbReference>
<dbReference type="InterPro" id="IPR000276">
    <property type="entry name" value="GPCR_Rhodpsn"/>
</dbReference>
<proteinExistence type="predicted"/>
<keyword evidence="2" id="KW-0600">Photoreceptor protein</keyword>
<evidence type="ECO:0000256" key="2">
    <source>
        <dbReference type="ARBA" id="ARBA00022543"/>
    </source>
</evidence>
<keyword evidence="3" id="KW-0716">Sensory transduction</keyword>
<feature type="transmembrane region" description="Helical" evidence="15">
    <location>
        <begin position="320"/>
        <end position="341"/>
    </location>
</feature>
<evidence type="ECO:0000256" key="9">
    <source>
        <dbReference type="ARBA" id="ARBA00023136"/>
    </source>
</evidence>
<evidence type="ECO:0000256" key="4">
    <source>
        <dbReference type="ARBA" id="ARBA00022692"/>
    </source>
</evidence>
<name>A0A8J1T6G5_OWEFU</name>
<evidence type="ECO:0000256" key="1">
    <source>
        <dbReference type="ARBA" id="ARBA00004141"/>
    </source>
</evidence>
<evidence type="ECO:0000256" key="7">
    <source>
        <dbReference type="ARBA" id="ARBA00022991"/>
    </source>
</evidence>
<dbReference type="EMBL" id="CAIIXF020000005">
    <property type="protein sequence ID" value="CAH1784720.1"/>
    <property type="molecule type" value="Genomic_DNA"/>
</dbReference>
<gene>
    <name evidence="16" type="ORF">OFUS_LOCUS10867</name>
</gene>
<feature type="transmembrane region" description="Helical" evidence="15">
    <location>
        <begin position="288"/>
        <end position="314"/>
    </location>
</feature>
<dbReference type="PRINTS" id="PR00237">
    <property type="entry name" value="GPCRRHODOPSN"/>
</dbReference>
<comment type="subcellular location">
    <subcellularLocation>
        <location evidence="1">Membrane</location>
        <topology evidence="1">Multi-pass membrane protein</topology>
    </subcellularLocation>
</comment>
<dbReference type="GO" id="GO:0007602">
    <property type="term" value="P:phototransduction"/>
    <property type="evidence" value="ECO:0007669"/>
    <property type="project" value="UniProtKB-KW"/>
</dbReference>
<reference evidence="16" key="1">
    <citation type="submission" date="2022-03" db="EMBL/GenBank/DDBJ databases">
        <authorList>
            <person name="Martin C."/>
        </authorList>
    </citation>
    <scope>NUCLEOTIDE SEQUENCE</scope>
</reference>
<feature type="region of interest" description="Disordered" evidence="14">
    <location>
        <begin position="557"/>
        <end position="609"/>
    </location>
</feature>
<evidence type="ECO:0000256" key="13">
    <source>
        <dbReference type="ARBA" id="ARBA00023224"/>
    </source>
</evidence>
<feature type="transmembrane region" description="Helical" evidence="15">
    <location>
        <begin position="64"/>
        <end position="85"/>
    </location>
</feature>
<feature type="transmembrane region" description="Helical" evidence="15">
    <location>
        <begin position="97"/>
        <end position="115"/>
    </location>
</feature>
<keyword evidence="4 15" id="KW-0812">Transmembrane</keyword>
<keyword evidence="6 15" id="KW-1133">Transmembrane helix</keyword>
<keyword evidence="5" id="KW-0681">Retinal protein</keyword>
<keyword evidence="17" id="KW-1185">Reference proteome</keyword>
<evidence type="ECO:0000256" key="5">
    <source>
        <dbReference type="ARBA" id="ARBA00022925"/>
    </source>
</evidence>
<evidence type="ECO:0000256" key="3">
    <source>
        <dbReference type="ARBA" id="ARBA00022606"/>
    </source>
</evidence>
<comment type="caution">
    <text evidence="16">The sequence shown here is derived from an EMBL/GenBank/DDBJ whole genome shotgun (WGS) entry which is preliminary data.</text>
</comment>
<keyword evidence="9 15" id="KW-0472">Membrane</keyword>
<dbReference type="Pfam" id="PF00001">
    <property type="entry name" value="7tm_1"/>
    <property type="match status" value="1"/>
</dbReference>
<evidence type="ECO:0000256" key="8">
    <source>
        <dbReference type="ARBA" id="ARBA00023040"/>
    </source>
</evidence>
<evidence type="ECO:0000256" key="15">
    <source>
        <dbReference type="SAM" id="Phobius"/>
    </source>
</evidence>
<feature type="transmembrane region" description="Helical" evidence="15">
    <location>
        <begin position="135"/>
        <end position="154"/>
    </location>
</feature>
<accession>A0A8J1T6G5</accession>
<keyword evidence="12" id="KW-0325">Glycoprotein</keyword>
<evidence type="ECO:0000256" key="10">
    <source>
        <dbReference type="ARBA" id="ARBA00023157"/>
    </source>
</evidence>
<dbReference type="PRINTS" id="PR01244">
    <property type="entry name" value="PEROPSIN"/>
</dbReference>
<keyword evidence="10" id="KW-1015">Disulfide bond</keyword>
<evidence type="ECO:0000256" key="12">
    <source>
        <dbReference type="ARBA" id="ARBA00023180"/>
    </source>
</evidence>
<dbReference type="InterPro" id="IPR050125">
    <property type="entry name" value="GPCR_opsins"/>
</dbReference>
<dbReference type="GO" id="GO:0007601">
    <property type="term" value="P:visual perception"/>
    <property type="evidence" value="ECO:0007669"/>
    <property type="project" value="InterPro"/>
</dbReference>
<dbReference type="PROSITE" id="PS50262">
    <property type="entry name" value="G_PROTEIN_RECEP_F1_2"/>
    <property type="match status" value="1"/>
</dbReference>
<dbReference type="GO" id="GO:0009881">
    <property type="term" value="F:photoreceptor activity"/>
    <property type="evidence" value="ECO:0007669"/>
    <property type="project" value="UniProtKB-KW"/>
</dbReference>
<dbReference type="InterPro" id="IPR002962">
    <property type="entry name" value="Peropsin"/>
</dbReference>
<keyword evidence="8" id="KW-0297">G-protein coupled receptor</keyword>
<evidence type="ECO:0000256" key="11">
    <source>
        <dbReference type="ARBA" id="ARBA00023170"/>
    </source>
</evidence>
<feature type="compositionally biased region" description="Basic and acidic residues" evidence="14">
    <location>
        <begin position="571"/>
        <end position="580"/>
    </location>
</feature>
<dbReference type="Proteomes" id="UP000749559">
    <property type="component" value="Unassembled WGS sequence"/>
</dbReference>
<feature type="transmembrane region" description="Helical" evidence="15">
    <location>
        <begin position="224"/>
        <end position="245"/>
    </location>
</feature>
<evidence type="ECO:0000313" key="17">
    <source>
        <dbReference type="Proteomes" id="UP000749559"/>
    </source>
</evidence>
<dbReference type="InterPro" id="IPR027430">
    <property type="entry name" value="Retinal_BS"/>
</dbReference>
<keyword evidence="11" id="KW-0675">Receptor</keyword>
<evidence type="ECO:0000256" key="6">
    <source>
        <dbReference type="ARBA" id="ARBA00022989"/>
    </source>
</evidence>
<evidence type="ECO:0000256" key="14">
    <source>
        <dbReference type="SAM" id="MobiDB-lite"/>
    </source>
</evidence>
<feature type="transmembrane region" description="Helical" evidence="15">
    <location>
        <begin position="175"/>
        <end position="196"/>
    </location>
</feature>
<evidence type="ECO:0000313" key="16">
    <source>
        <dbReference type="EMBL" id="CAH1784720.1"/>
    </source>
</evidence>
<sequence>MALNGSSITCGQFENASTCVFPATTSPTNTSGTYENSTVIDHNETLSRAYAEKLTPTGYLIQGIYTTFVGIIATSGNGIVITTIVKSKPLRRKPQVLLLLNLAISDLLIFFFGYPFSAASGYAGKWLTGYVGCQIYGFMCFFLSMSSMNTLVLISCYRYVHVCRYSQAYRLNNNVTLKAIIVAWIYALLVTVPPLMGWSSYTYEQFGTSCSTNWGGKLPTDVSYNTFIIFTCFILHLAIMIPCYIKISVKAFSLSYPRDPVTLPQNTRHFASRIFAHLRVKKEIRTSLVCGLMVGTFTVVWTPYAVLSVVHLFMHVPVEFSTFPTLFAKSSCMMNPLIYFCTNRRFRNYVRQVLCRYLLRRIEPDDTFNAKNRYIASYNVKSSHMSICVDTSYTRDGIFTGRRKHCWEDFVQAKEESSHPCNPVFTTSEHPIASTSASQAYAIGRQNNCHLIDLEEASSMNSRKYLNSIHNSLHQHAHREAARHLSPVDRPSGATSLSDVQVHSSSSFVTTNINHVFSPGKRVRLPPIKPKSTKQKLIPRDKFDIIEDDFFSIVPHFQKKRNEEGEPEAMSTHDDEDTHKSSFALENKNPPPVESAGDESASKQTETAI</sequence>
<dbReference type="PROSITE" id="PS00238">
    <property type="entry name" value="OPSIN"/>
    <property type="match status" value="1"/>
</dbReference>
<dbReference type="SUPFAM" id="SSF81321">
    <property type="entry name" value="Family A G protein-coupled receptor-like"/>
    <property type="match status" value="1"/>
</dbReference>
<dbReference type="PANTHER" id="PTHR24240">
    <property type="entry name" value="OPSIN"/>
    <property type="match status" value="1"/>
</dbReference>
<keyword evidence="7" id="KW-0157">Chromophore</keyword>
<organism evidence="16 17">
    <name type="scientific">Owenia fusiformis</name>
    <name type="common">Polychaete worm</name>
    <dbReference type="NCBI Taxonomy" id="6347"/>
    <lineage>
        <taxon>Eukaryota</taxon>
        <taxon>Metazoa</taxon>
        <taxon>Spiralia</taxon>
        <taxon>Lophotrochozoa</taxon>
        <taxon>Annelida</taxon>
        <taxon>Polychaeta</taxon>
        <taxon>Sedentaria</taxon>
        <taxon>Canalipalpata</taxon>
        <taxon>Sabellida</taxon>
        <taxon>Oweniida</taxon>
        <taxon>Oweniidae</taxon>
        <taxon>Owenia</taxon>
    </lineage>
</organism>
<dbReference type="Gene3D" id="1.20.1070.10">
    <property type="entry name" value="Rhodopsin 7-helix transmembrane proteins"/>
    <property type="match status" value="1"/>
</dbReference>
<protein>
    <submittedName>
        <fullName evidence="16">Uncharacterized protein</fullName>
    </submittedName>
</protein>
<dbReference type="InterPro" id="IPR017452">
    <property type="entry name" value="GPCR_Rhodpsn_7TM"/>
</dbReference>